<evidence type="ECO:0000313" key="3">
    <source>
        <dbReference type="Proteomes" id="UP001281410"/>
    </source>
</evidence>
<dbReference type="PANTHER" id="PTHR33116:SF86">
    <property type="entry name" value="REVERSE TRANSCRIPTASE DOMAIN-CONTAINING PROTEIN"/>
    <property type="match status" value="1"/>
</dbReference>
<proteinExistence type="predicted"/>
<dbReference type="PANTHER" id="PTHR33116">
    <property type="entry name" value="REVERSE TRANSCRIPTASE ZINC-BINDING DOMAIN-CONTAINING PROTEIN-RELATED-RELATED"/>
    <property type="match status" value="1"/>
</dbReference>
<evidence type="ECO:0000313" key="2">
    <source>
        <dbReference type="EMBL" id="KAK3231344.1"/>
    </source>
</evidence>
<keyword evidence="3" id="KW-1185">Reference proteome</keyword>
<evidence type="ECO:0000259" key="1">
    <source>
        <dbReference type="Pfam" id="PF00078"/>
    </source>
</evidence>
<dbReference type="AlphaFoldDB" id="A0AAE0B8K4"/>
<gene>
    <name evidence="2" type="ORF">Dsin_003225</name>
</gene>
<dbReference type="InterPro" id="IPR000477">
    <property type="entry name" value="RT_dom"/>
</dbReference>
<organism evidence="2 3">
    <name type="scientific">Dipteronia sinensis</name>
    <dbReference type="NCBI Taxonomy" id="43782"/>
    <lineage>
        <taxon>Eukaryota</taxon>
        <taxon>Viridiplantae</taxon>
        <taxon>Streptophyta</taxon>
        <taxon>Embryophyta</taxon>
        <taxon>Tracheophyta</taxon>
        <taxon>Spermatophyta</taxon>
        <taxon>Magnoliopsida</taxon>
        <taxon>eudicotyledons</taxon>
        <taxon>Gunneridae</taxon>
        <taxon>Pentapetalae</taxon>
        <taxon>rosids</taxon>
        <taxon>malvids</taxon>
        <taxon>Sapindales</taxon>
        <taxon>Sapindaceae</taxon>
        <taxon>Hippocastanoideae</taxon>
        <taxon>Acereae</taxon>
        <taxon>Dipteronia</taxon>
    </lineage>
</organism>
<dbReference type="Pfam" id="PF00078">
    <property type="entry name" value="RVT_1"/>
    <property type="match status" value="1"/>
</dbReference>
<reference evidence="2" key="1">
    <citation type="journal article" date="2023" name="Plant J.">
        <title>Genome sequences and population genomics provide insights into the demographic history, inbreeding, and mutation load of two 'living fossil' tree species of Dipteronia.</title>
        <authorList>
            <person name="Feng Y."/>
            <person name="Comes H.P."/>
            <person name="Chen J."/>
            <person name="Zhu S."/>
            <person name="Lu R."/>
            <person name="Zhang X."/>
            <person name="Li P."/>
            <person name="Qiu J."/>
            <person name="Olsen K.M."/>
            <person name="Qiu Y."/>
        </authorList>
    </citation>
    <scope>NUCLEOTIDE SEQUENCE</scope>
    <source>
        <strain evidence="2">NBL</strain>
    </source>
</reference>
<accession>A0AAE0B8K4</accession>
<dbReference type="EMBL" id="JANJYJ010000001">
    <property type="protein sequence ID" value="KAK3231344.1"/>
    <property type="molecule type" value="Genomic_DNA"/>
</dbReference>
<sequence>MMARSGLSMALIEKIMQCVTLVSFFFLLNGTICGNLKPSRGLRQGDHLSPYLFLVCADGLSSLLNKAVFDKRISCFKCNRTNPTISHLFFADDSLLLLKASSDDCLAICNILDVYAKASSQLCVSKDAGGIGFRDLAVFNRALLAKQCWRLVTNMCSFGARVLMSCYFPTSSFLEVNHGASESFIWRSFLWGRDILLAGSKWRIRDGRSVSVYNDR</sequence>
<name>A0AAE0B8K4_9ROSI</name>
<comment type="caution">
    <text evidence="2">The sequence shown here is derived from an EMBL/GenBank/DDBJ whole genome shotgun (WGS) entry which is preliminary data.</text>
</comment>
<feature type="domain" description="Reverse transcriptase" evidence="1">
    <location>
        <begin position="22"/>
        <end position="123"/>
    </location>
</feature>
<protein>
    <recommendedName>
        <fullName evidence="1">Reverse transcriptase domain-containing protein</fullName>
    </recommendedName>
</protein>
<dbReference type="Proteomes" id="UP001281410">
    <property type="component" value="Unassembled WGS sequence"/>
</dbReference>